<comment type="caution">
    <text evidence="1">The sequence shown here is derived from an EMBL/GenBank/DDBJ whole genome shotgun (WGS) entry which is preliminary data.</text>
</comment>
<proteinExistence type="predicted"/>
<organism evidence="1 2">
    <name type="scientific">Coniosporium uncinatum</name>
    <dbReference type="NCBI Taxonomy" id="93489"/>
    <lineage>
        <taxon>Eukaryota</taxon>
        <taxon>Fungi</taxon>
        <taxon>Dikarya</taxon>
        <taxon>Ascomycota</taxon>
        <taxon>Pezizomycotina</taxon>
        <taxon>Dothideomycetes</taxon>
        <taxon>Dothideomycetes incertae sedis</taxon>
        <taxon>Coniosporium</taxon>
    </lineage>
</organism>
<protein>
    <submittedName>
        <fullName evidence="1">Uncharacterized protein</fullName>
    </submittedName>
</protein>
<feature type="non-terminal residue" evidence="1">
    <location>
        <position position="1"/>
    </location>
</feature>
<dbReference type="Proteomes" id="UP001186974">
    <property type="component" value="Unassembled WGS sequence"/>
</dbReference>
<reference evidence="1" key="1">
    <citation type="submission" date="2024-09" db="EMBL/GenBank/DDBJ databases">
        <title>Black Yeasts Isolated from many extreme environments.</title>
        <authorList>
            <person name="Coleine C."/>
            <person name="Stajich J.E."/>
            <person name="Selbmann L."/>
        </authorList>
    </citation>
    <scope>NUCLEOTIDE SEQUENCE</scope>
    <source>
        <strain evidence="1">CCFEE 5737</strain>
    </source>
</reference>
<name>A0ACC3DIC0_9PEZI</name>
<gene>
    <name evidence="1" type="ORF">LTS18_013355</name>
</gene>
<evidence type="ECO:0000313" key="2">
    <source>
        <dbReference type="Proteomes" id="UP001186974"/>
    </source>
</evidence>
<keyword evidence="2" id="KW-1185">Reference proteome</keyword>
<dbReference type="EMBL" id="JAWDJW010004120">
    <property type="protein sequence ID" value="KAK3076310.1"/>
    <property type="molecule type" value="Genomic_DNA"/>
</dbReference>
<evidence type="ECO:0000313" key="1">
    <source>
        <dbReference type="EMBL" id="KAK3076310.1"/>
    </source>
</evidence>
<sequence length="462" mass="51020">RTRNGTVRNTDSFFKDDTVETRKITLTPNLLRDDSNSSTTRSADTREGGGSMDGLEKQLAAGDKYPEKKKKDKKPGMLSGLFKRKDKKSDEKQNDLSRAPSDEPLQSPTERVFSPTNVGPDAPSRTSSKGKLQKQQQSSRSTSPEKVHRDDSPQQNIAPTPQQMVNGAVKPQIGPAVRPIEPQAAAETDKQPSLRIKPPENNSKLTDFTNKLRSPDEPKRQKVKKAKQRVELDDFDSPADEAEERAENPFADRDEEEMQSQDNEIKPRSRVESLIKEDDSSQPPPLVGDTSSQETRDSPISPDASPILQTAMLERPAGGLAPPQLSPDQYNPNSPTAPAPLQLRKPEPETLLPQESAPRHQYRNPPTPAAPPPPPPKSESPTSPGAGFESKASTPTSTWSDANLSRFYDTPEIRDMVVIVHNTSDLERLGPDHPAVMGIMQEERGRLDAMNKQLDDLMSGWM</sequence>
<feature type="non-terminal residue" evidence="1">
    <location>
        <position position="462"/>
    </location>
</feature>
<accession>A0ACC3DIC0</accession>